<reference evidence="2 3" key="1">
    <citation type="submission" date="2019-11" db="EMBL/GenBank/DDBJ databases">
        <title>Novel species isolated from a subtropical stream in China.</title>
        <authorList>
            <person name="Lu H."/>
        </authorList>
    </citation>
    <scope>NUCLEOTIDE SEQUENCE [LARGE SCALE GENOMIC DNA]</scope>
    <source>
        <strain evidence="2 3">FT25W</strain>
    </source>
</reference>
<comment type="caution">
    <text evidence="2">The sequence shown here is derived from an EMBL/GenBank/DDBJ whole genome shotgun (WGS) entry which is preliminary data.</text>
</comment>
<gene>
    <name evidence="2" type="ORF">GJ697_23865</name>
</gene>
<keyword evidence="1" id="KW-0732">Signal</keyword>
<evidence type="ECO:0000313" key="2">
    <source>
        <dbReference type="EMBL" id="MRX10866.1"/>
    </source>
</evidence>
<name>A0A6L5QM60_9BURK</name>
<feature type="chain" id="PRO_5026664882" description="DUF1849 family protein" evidence="1">
    <location>
        <begin position="31"/>
        <end position="264"/>
    </location>
</feature>
<evidence type="ECO:0008006" key="4">
    <source>
        <dbReference type="Google" id="ProtNLM"/>
    </source>
</evidence>
<evidence type="ECO:0000313" key="3">
    <source>
        <dbReference type="Proteomes" id="UP000481037"/>
    </source>
</evidence>
<proteinExistence type="predicted"/>
<accession>A0A6L5QM60</accession>
<dbReference type="Proteomes" id="UP000481037">
    <property type="component" value="Unassembled WGS sequence"/>
</dbReference>
<dbReference type="SUPFAM" id="SSF82693">
    <property type="entry name" value="Multidrug efflux transporter AcrB pore domain, PN1, PN2, PC1 and PC2 subdomains"/>
    <property type="match status" value="1"/>
</dbReference>
<dbReference type="EMBL" id="WKJM01000025">
    <property type="protein sequence ID" value="MRX10866.1"/>
    <property type="molecule type" value="Genomic_DNA"/>
</dbReference>
<keyword evidence="3" id="KW-1185">Reference proteome</keyword>
<feature type="signal peptide" evidence="1">
    <location>
        <begin position="1"/>
        <end position="30"/>
    </location>
</feature>
<evidence type="ECO:0000256" key="1">
    <source>
        <dbReference type="SAM" id="SignalP"/>
    </source>
</evidence>
<protein>
    <recommendedName>
        <fullName evidence="4">DUF1849 family protein</fullName>
    </recommendedName>
</protein>
<organism evidence="2 3">
    <name type="scientific">Duganella alba</name>
    <dbReference type="NCBI Taxonomy" id="2666081"/>
    <lineage>
        <taxon>Bacteria</taxon>
        <taxon>Pseudomonadati</taxon>
        <taxon>Pseudomonadota</taxon>
        <taxon>Betaproteobacteria</taxon>
        <taxon>Burkholderiales</taxon>
        <taxon>Oxalobacteraceae</taxon>
        <taxon>Telluria group</taxon>
        <taxon>Duganella</taxon>
    </lineage>
</organism>
<dbReference type="AlphaFoldDB" id="A0A6L5QM60"/>
<sequence>MTFHSYCVIGRVLVAGCLSLLAARSAPAFAAPESFALMEYLYGRTGEGKEIPLGYLMVCVRMSEAGIMFSVDMPDSGQILQVETPVDDDHNGVASFHFDDDGWGNAGRGTFERKGQSGKLSLEPTGARPDANKNIRRNYGEYALSEGACIHGGEAVRAALPPPTVVSVHYLVRERAPAHLAETVALPVERVLSRLARITRLASATTNGVVDVEIQFEGETTARDLATVLAEIDQVHFGENVQIISRAVELRLARIPGYSEVGKL</sequence>
<dbReference type="RefSeq" id="WP_154364269.1">
    <property type="nucleotide sequence ID" value="NZ_WKJM01000025.1"/>
</dbReference>